<feature type="region of interest" description="Disordered" evidence="1">
    <location>
        <begin position="1"/>
        <end position="32"/>
    </location>
</feature>
<dbReference type="EMBL" id="CAJNDS010001113">
    <property type="protein sequence ID" value="CAE7248289.1"/>
    <property type="molecule type" value="Genomic_DNA"/>
</dbReference>
<protein>
    <submittedName>
        <fullName evidence="2">Uncharacterized protein</fullName>
    </submittedName>
</protein>
<proteinExistence type="predicted"/>
<evidence type="ECO:0000313" key="3">
    <source>
        <dbReference type="Proteomes" id="UP000604046"/>
    </source>
</evidence>
<sequence>MCREREAAKDAEAHEESETPAQGSREPALPLGTLSGELVPREEASISAPDELVAASLRRRALQSGSRMTWPRVRLPVTAQAMRRFGDAWPEVLARCISNLRPEGPAQPVEVVAVRPLEAELLALAESREKVQCRIGEDSLPAVGSLCCMQWYGDLVSMLDQEALSLNMSEASLGCWVVELALQPPADCDDAKALAESISQHLAPLGK</sequence>
<organism evidence="2 3">
    <name type="scientific">Symbiodinium natans</name>
    <dbReference type="NCBI Taxonomy" id="878477"/>
    <lineage>
        <taxon>Eukaryota</taxon>
        <taxon>Sar</taxon>
        <taxon>Alveolata</taxon>
        <taxon>Dinophyceae</taxon>
        <taxon>Suessiales</taxon>
        <taxon>Symbiodiniaceae</taxon>
        <taxon>Symbiodinium</taxon>
    </lineage>
</organism>
<dbReference type="Proteomes" id="UP000604046">
    <property type="component" value="Unassembled WGS sequence"/>
</dbReference>
<name>A0A812LLJ4_9DINO</name>
<dbReference type="AlphaFoldDB" id="A0A812LLJ4"/>
<comment type="caution">
    <text evidence="2">The sequence shown here is derived from an EMBL/GenBank/DDBJ whole genome shotgun (WGS) entry which is preliminary data.</text>
</comment>
<reference evidence="2" key="1">
    <citation type="submission" date="2021-02" db="EMBL/GenBank/DDBJ databases">
        <authorList>
            <person name="Dougan E. K."/>
            <person name="Rhodes N."/>
            <person name="Thang M."/>
            <person name="Chan C."/>
        </authorList>
    </citation>
    <scope>NUCLEOTIDE SEQUENCE</scope>
</reference>
<dbReference type="OrthoDB" id="422014at2759"/>
<gene>
    <name evidence="2" type="ORF">SNAT2548_LOCUS12005</name>
</gene>
<evidence type="ECO:0000256" key="1">
    <source>
        <dbReference type="SAM" id="MobiDB-lite"/>
    </source>
</evidence>
<feature type="compositionally biased region" description="Basic and acidic residues" evidence="1">
    <location>
        <begin position="1"/>
        <end position="17"/>
    </location>
</feature>
<keyword evidence="3" id="KW-1185">Reference proteome</keyword>
<evidence type="ECO:0000313" key="2">
    <source>
        <dbReference type="EMBL" id="CAE7248289.1"/>
    </source>
</evidence>
<accession>A0A812LLJ4</accession>